<dbReference type="GO" id="GO:0005886">
    <property type="term" value="C:plasma membrane"/>
    <property type="evidence" value="ECO:0007669"/>
    <property type="project" value="UniProtKB-SubCell"/>
</dbReference>
<comment type="subunit">
    <text evidence="1">Interacts with FtsZ.</text>
</comment>
<evidence type="ECO:0000259" key="3">
    <source>
        <dbReference type="Pfam" id="PF18041"/>
    </source>
</evidence>
<comment type="function">
    <text evidence="1">Early cell division protein that marks the future cell division site and supports proper FtsZ ring positioning.</text>
</comment>
<name>A0ABD7JNQ4_STRSA</name>
<keyword evidence="1" id="KW-1003">Cell membrane</keyword>
<keyword evidence="1" id="KW-1133">Transmembrane helix</keyword>
<accession>A0ABD7JNQ4</accession>
<feature type="compositionally biased region" description="Basic and acidic residues" evidence="2">
    <location>
        <begin position="90"/>
        <end position="99"/>
    </location>
</feature>
<feature type="region of interest" description="Disordered" evidence="2">
    <location>
        <begin position="1"/>
        <end position="44"/>
    </location>
</feature>
<dbReference type="InterPro" id="IPR030858">
    <property type="entry name" value="MapZ"/>
</dbReference>
<comment type="caution">
    <text evidence="5">The sequence shown here is derived from an EMBL/GenBank/DDBJ whole genome shotgun (WGS) entry which is preliminary data.</text>
</comment>
<sequence length="488" mass="52730">MTKEENYSPEEEKKESVLDFEEAKEMTVGQATRKKEELEAGVNESDNVLDKYIKQHRQEIEAGKFETQKIRKLQEQEAAQAEQASSDLTDFIKERRQEVESEQEIPTAQLTATETASEPEAVPTPLTPLGSRSQRSEQEDAVPAAPVQKTSYGPIPEPLDEKELQVPKTPFYKKKAFLYPVLGLLGIAVAGTGLYFALGHNWGHKTVTSSSSSTSQSSKKSSSSSSSDNTAKDLKSFNDEYAAFFTDSNQTAVKNSKFGDLEKLKTLLEKLKGSKDYDAAKSKYDSLVKQISAIQSVNSQFDGGAITDGVLNKEAKANTNATFSDVSSGNAKLDEVLKAAIAQGRSQQVPTPAPATDQGGTGAGTSGGSSSSASGSGASSSYSGYGLPSNGVNLQRDLSRVPYNQAAIDDINNPAWTFNPGVLEKILQTSRERGYISGDNYILERVNIIKGNGYYNLFKPDGTYLFSINCKTGYFVGNGPGHADSLDF</sequence>
<dbReference type="Pfam" id="PF18708">
    <property type="entry name" value="MapZ_C2"/>
    <property type="match status" value="1"/>
</dbReference>
<organism evidence="5 6">
    <name type="scientific">Streptococcus sanguinis</name>
    <dbReference type="NCBI Taxonomy" id="1305"/>
    <lineage>
        <taxon>Bacteria</taxon>
        <taxon>Bacillati</taxon>
        <taxon>Bacillota</taxon>
        <taxon>Bacilli</taxon>
        <taxon>Lactobacillales</taxon>
        <taxon>Streptococcaceae</taxon>
        <taxon>Streptococcus</taxon>
    </lineage>
</organism>
<keyword evidence="1" id="KW-0132">Cell division</keyword>
<evidence type="ECO:0000259" key="4">
    <source>
        <dbReference type="Pfam" id="PF18708"/>
    </source>
</evidence>
<keyword evidence="1" id="KW-0812">Transmembrane</keyword>
<dbReference type="HAMAP" id="MF_01941">
    <property type="entry name" value="MapZ"/>
    <property type="match status" value="1"/>
</dbReference>
<keyword evidence="1" id="KW-0472">Membrane</keyword>
<feature type="compositionally biased region" description="Basic and acidic residues" evidence="2">
    <location>
        <begin position="1"/>
        <end position="25"/>
    </location>
</feature>
<comment type="similarity">
    <text evidence="1">Belongs to the MapZ family.</text>
</comment>
<evidence type="ECO:0000256" key="2">
    <source>
        <dbReference type="SAM" id="MobiDB-lite"/>
    </source>
</evidence>
<feature type="domain" description="MapZ extracellular C-terminal" evidence="4">
    <location>
        <begin position="400"/>
        <end position="478"/>
    </location>
</feature>
<evidence type="ECO:0000313" key="6">
    <source>
        <dbReference type="Proteomes" id="UP000280549"/>
    </source>
</evidence>
<keyword evidence="1" id="KW-0131">Cell cycle</keyword>
<dbReference type="EMBL" id="RJMR01000002">
    <property type="protein sequence ID" value="RSI26623.1"/>
    <property type="molecule type" value="Genomic_DNA"/>
</dbReference>
<dbReference type="Pfam" id="PF18041">
    <property type="entry name" value="MapZ_EC1"/>
    <property type="match status" value="1"/>
</dbReference>
<reference evidence="5 6" key="1">
    <citation type="submission" date="2018-11" db="EMBL/GenBank/DDBJ databases">
        <title>Species Designations Belie Phenotypic and Genotypic Heterogeneity in Oral Streptococci.</title>
        <authorList>
            <person name="Velsko I."/>
        </authorList>
    </citation>
    <scope>NUCLEOTIDE SEQUENCE [LARGE SCALE GENOMIC DNA]</scope>
    <source>
        <strain evidence="5 6">BCC20</strain>
    </source>
</reference>
<dbReference type="RefSeq" id="WP_101771710.1">
    <property type="nucleotide sequence ID" value="NZ_CP071414.1"/>
</dbReference>
<proteinExistence type="inferred from homology"/>
<evidence type="ECO:0000313" key="5">
    <source>
        <dbReference type="EMBL" id="RSI26623.1"/>
    </source>
</evidence>
<dbReference type="Proteomes" id="UP000280549">
    <property type="component" value="Unassembled WGS sequence"/>
</dbReference>
<feature type="region of interest" description="Disordered" evidence="2">
    <location>
        <begin position="207"/>
        <end position="231"/>
    </location>
</feature>
<feature type="compositionally biased region" description="Polar residues" evidence="2">
    <location>
        <begin position="104"/>
        <end position="116"/>
    </location>
</feature>
<feature type="region of interest" description="Disordered" evidence="2">
    <location>
        <begin position="73"/>
        <end position="164"/>
    </location>
</feature>
<evidence type="ECO:0000256" key="1">
    <source>
        <dbReference type="HAMAP-Rule" id="MF_01941"/>
    </source>
</evidence>
<gene>
    <name evidence="1" type="primary">mapZ</name>
    <name evidence="5" type="ORF">D8881_04035</name>
</gene>
<comment type="subcellular location">
    <subcellularLocation>
        <location evidence="1">Cell membrane</location>
        <topology evidence="1">Single-pass membrane protein</topology>
    </subcellularLocation>
    <text evidence="1">In newborn cells, forms a ring positioned at mid-cell. Soon after cell division starts and the cells begin elongating, the ring splits into two rings that, as elongation proceeds, move along and mark the future division sites.</text>
</comment>
<dbReference type="InterPro" id="IPR041295">
    <property type="entry name" value="MapZ_EC1"/>
</dbReference>
<feature type="domain" description="MapZ extracellular" evidence="3">
    <location>
        <begin position="218"/>
        <end position="343"/>
    </location>
</feature>
<dbReference type="GO" id="GO:0051301">
    <property type="term" value="P:cell division"/>
    <property type="evidence" value="ECO:0007669"/>
    <property type="project" value="UniProtKB-UniRule"/>
</dbReference>
<dbReference type="AlphaFoldDB" id="A0ABD7JNQ4"/>
<dbReference type="InterPro" id="IPR040532">
    <property type="entry name" value="MapZ_C2"/>
</dbReference>
<protein>
    <recommendedName>
        <fullName evidence="1">Mid-cell-anchored protein Z</fullName>
    </recommendedName>
</protein>
<feature type="compositionally biased region" description="Low complexity" evidence="2">
    <location>
        <begin position="208"/>
        <end position="227"/>
    </location>
</feature>
<feature type="region of interest" description="Disordered" evidence="2">
    <location>
        <begin position="343"/>
        <end position="375"/>
    </location>
</feature>
<feature type="transmembrane region" description="Helical" evidence="1">
    <location>
        <begin position="177"/>
        <end position="198"/>
    </location>
</feature>